<dbReference type="RefSeq" id="WP_090634897.1">
    <property type="nucleotide sequence ID" value="NZ_FOCP01000046.1"/>
</dbReference>
<dbReference type="Gene3D" id="3.10.450.50">
    <property type="match status" value="1"/>
</dbReference>
<organism evidence="1 2">
    <name type="scientific">Nitrosomonas marina</name>
    <dbReference type="NCBI Taxonomy" id="917"/>
    <lineage>
        <taxon>Bacteria</taxon>
        <taxon>Pseudomonadati</taxon>
        <taxon>Pseudomonadota</taxon>
        <taxon>Betaproteobacteria</taxon>
        <taxon>Nitrosomonadales</taxon>
        <taxon>Nitrosomonadaceae</taxon>
        <taxon>Nitrosomonas</taxon>
    </lineage>
</organism>
<evidence type="ECO:0008006" key="3">
    <source>
        <dbReference type="Google" id="ProtNLM"/>
    </source>
</evidence>
<evidence type="ECO:0000313" key="1">
    <source>
        <dbReference type="EMBL" id="SEN73796.1"/>
    </source>
</evidence>
<dbReference type="AlphaFoldDB" id="A0A1H8J0I5"/>
<dbReference type="SUPFAM" id="SSF103642">
    <property type="entry name" value="Sec-C motif"/>
    <property type="match status" value="1"/>
</dbReference>
<dbReference type="InterPro" id="IPR004027">
    <property type="entry name" value="SEC_C_motif"/>
</dbReference>
<dbReference type="InterPro" id="IPR011978">
    <property type="entry name" value="YgfB-like"/>
</dbReference>
<dbReference type="InterPro" id="IPR036255">
    <property type="entry name" value="YgfB-like_sf"/>
</dbReference>
<dbReference type="Proteomes" id="UP000199459">
    <property type="component" value="Unassembled WGS sequence"/>
</dbReference>
<gene>
    <name evidence="1" type="ORF">SAMN05216325_1462</name>
</gene>
<name>A0A1H8J0I5_9PROT</name>
<dbReference type="EMBL" id="FOCP01000046">
    <property type="protein sequence ID" value="SEN73796.1"/>
    <property type="molecule type" value="Genomic_DNA"/>
</dbReference>
<reference evidence="1 2" key="1">
    <citation type="submission" date="2016-10" db="EMBL/GenBank/DDBJ databases">
        <authorList>
            <person name="de Groot N.N."/>
        </authorList>
    </citation>
    <scope>NUCLEOTIDE SEQUENCE [LARGE SCALE GENOMIC DNA]</scope>
    <source>
        <strain evidence="1 2">Nm22</strain>
    </source>
</reference>
<dbReference type="SUPFAM" id="SSF101327">
    <property type="entry name" value="YgfB-like"/>
    <property type="match status" value="1"/>
</dbReference>
<dbReference type="NCBIfam" id="TIGR02292">
    <property type="entry name" value="ygfB_yecA"/>
    <property type="match status" value="1"/>
</dbReference>
<sequence length="248" mass="28327">MADVTLKKYTFSLSVNELEELENFLKTNISERKVVSSIATLHGFLTAIASGPVTINSKEWIPIVWGLKNSKPIRFGSSKQTDHILKLIIKQLNEISEILADDAGKYEPIFNRNRIQPESYLDLHKWVSGYMMEVELHRHYWQPIFSCSQGFQIMQPIYLHGSGSTTNVYSSEQFLTREPKKCEKLIQQISNSAAQIFRFWLPYRTAIYERKVANIIQQSHPVIESNDPCPCNSGKQFGTCCGLAAILH</sequence>
<dbReference type="Pfam" id="PF02810">
    <property type="entry name" value="SEC-C"/>
    <property type="match status" value="1"/>
</dbReference>
<proteinExistence type="predicted"/>
<protein>
    <recommendedName>
        <fullName evidence="3">YecA family protein</fullName>
    </recommendedName>
</protein>
<dbReference type="OrthoDB" id="570299at2"/>
<accession>A0A1H8J0I5</accession>
<dbReference type="Pfam" id="PF03695">
    <property type="entry name" value="UPF0149"/>
    <property type="match status" value="1"/>
</dbReference>
<evidence type="ECO:0000313" key="2">
    <source>
        <dbReference type="Proteomes" id="UP000199459"/>
    </source>
</evidence>
<dbReference type="Gene3D" id="1.20.120.740">
    <property type="entry name" value="YgfB uncharacterised protein family UPF0149, PF03695"/>
    <property type="match status" value="1"/>
</dbReference>